<accession>A0A401FQL2</accession>
<comment type="caution">
    <text evidence="1">The sequence shown here is derived from an EMBL/GenBank/DDBJ whole genome shotgun (WGS) entry which is preliminary data.</text>
</comment>
<dbReference type="AlphaFoldDB" id="A0A401FQL2"/>
<reference evidence="2" key="1">
    <citation type="submission" date="2017-11" db="EMBL/GenBank/DDBJ databases">
        <authorList>
            <person name="Watanabe M."/>
            <person name="Kojima H."/>
        </authorList>
    </citation>
    <scope>NUCLEOTIDE SEQUENCE [LARGE SCALE GENOMIC DNA]</scope>
    <source>
        <strain evidence="2">Tokyo 01</strain>
    </source>
</reference>
<sequence>MAGFSPVRSASAARTFTGVAAFFSGRAAGARLFLAGADATALFSGFFTGVTGVDTALFGATRRAVFSATGAAVRFETDSAVADRFPFSESVAGFWTF</sequence>
<evidence type="ECO:0000313" key="1">
    <source>
        <dbReference type="EMBL" id="GBC59279.1"/>
    </source>
</evidence>
<name>A0A401FQL2_9BACT</name>
<organism evidence="1 2">
    <name type="scientific">Desulfonema ishimotonii</name>
    <dbReference type="NCBI Taxonomy" id="45657"/>
    <lineage>
        <taxon>Bacteria</taxon>
        <taxon>Pseudomonadati</taxon>
        <taxon>Thermodesulfobacteriota</taxon>
        <taxon>Desulfobacteria</taxon>
        <taxon>Desulfobacterales</taxon>
        <taxon>Desulfococcaceae</taxon>
        <taxon>Desulfonema</taxon>
    </lineage>
</organism>
<reference evidence="2" key="2">
    <citation type="submission" date="2019-01" db="EMBL/GenBank/DDBJ databases">
        <title>Genome sequence of Desulfonema ishimotonii strain Tokyo 01.</title>
        <authorList>
            <person name="Fukui M."/>
        </authorList>
    </citation>
    <scope>NUCLEOTIDE SEQUENCE [LARGE SCALE GENOMIC DNA]</scope>
    <source>
        <strain evidence="2">Tokyo 01</strain>
    </source>
</reference>
<keyword evidence="2" id="KW-1185">Reference proteome</keyword>
<dbReference type="EMBL" id="BEXT01000001">
    <property type="protein sequence ID" value="GBC59279.1"/>
    <property type="molecule type" value="Genomic_DNA"/>
</dbReference>
<proteinExistence type="predicted"/>
<evidence type="ECO:0000313" key="2">
    <source>
        <dbReference type="Proteomes" id="UP000288096"/>
    </source>
</evidence>
<dbReference type="Proteomes" id="UP000288096">
    <property type="component" value="Unassembled WGS sequence"/>
</dbReference>
<protein>
    <submittedName>
        <fullName evidence="1">Uncharacterized protein</fullName>
    </submittedName>
</protein>
<gene>
    <name evidence="1" type="ORF">DENIS_0215</name>
</gene>